<organism evidence="4 5">
    <name type="scientific">Corallococcus terminator</name>
    <dbReference type="NCBI Taxonomy" id="2316733"/>
    <lineage>
        <taxon>Bacteria</taxon>
        <taxon>Pseudomonadati</taxon>
        <taxon>Myxococcota</taxon>
        <taxon>Myxococcia</taxon>
        <taxon>Myxococcales</taxon>
        <taxon>Cystobacterineae</taxon>
        <taxon>Myxococcaceae</taxon>
        <taxon>Corallococcus</taxon>
    </lineage>
</organism>
<dbReference type="PANTHER" id="PTHR46344">
    <property type="entry name" value="OS02G0202900 PROTEIN"/>
    <property type="match status" value="1"/>
</dbReference>
<dbReference type="Pfam" id="PF24681">
    <property type="entry name" value="Kelch_KLHDC2_KLHL20_DRC7"/>
    <property type="match status" value="1"/>
</dbReference>
<proteinExistence type="predicted"/>
<dbReference type="PANTHER" id="PTHR46344:SF27">
    <property type="entry name" value="KELCH REPEAT SUPERFAMILY PROTEIN"/>
    <property type="match status" value="1"/>
</dbReference>
<dbReference type="EMBL" id="RAVZ01000030">
    <property type="protein sequence ID" value="RKG92201.1"/>
    <property type="molecule type" value="Genomic_DNA"/>
</dbReference>
<keyword evidence="5" id="KW-1185">Reference proteome</keyword>
<dbReference type="SMART" id="SM00612">
    <property type="entry name" value="Kelch"/>
    <property type="match status" value="5"/>
</dbReference>
<dbReference type="InterPro" id="IPR011041">
    <property type="entry name" value="Quinoprot_gluc/sorb_DH_b-prop"/>
</dbReference>
<feature type="domain" description="Bulb-type lectin" evidence="3">
    <location>
        <begin position="115"/>
        <end position="253"/>
    </location>
</feature>
<dbReference type="Proteomes" id="UP000268094">
    <property type="component" value="Unassembled WGS sequence"/>
</dbReference>
<accession>A0A3A8JP41</accession>
<dbReference type="SUPFAM" id="SSF50952">
    <property type="entry name" value="Soluble quinoprotein glucose dehydrogenase"/>
    <property type="match status" value="1"/>
</dbReference>
<evidence type="ECO:0000259" key="3">
    <source>
        <dbReference type="PROSITE" id="PS50927"/>
    </source>
</evidence>
<dbReference type="InterPro" id="IPR037293">
    <property type="entry name" value="Gal_Oxidase_central_sf"/>
</dbReference>
<dbReference type="Gene3D" id="2.130.10.80">
    <property type="entry name" value="Galactose oxidase/kelch, beta-propeller"/>
    <property type="match status" value="2"/>
</dbReference>
<comment type="caution">
    <text evidence="4">The sequence shown here is derived from an EMBL/GenBank/DDBJ whole genome shotgun (WGS) entry which is preliminary data.</text>
</comment>
<dbReference type="AlphaFoldDB" id="A0A3A8JP41"/>
<dbReference type="InterPro" id="IPR001480">
    <property type="entry name" value="Bulb-type_lectin_dom"/>
</dbReference>
<sequence length="500" mass="50998">MAMSVFGRCVLLAGGLLIGLMGCVDFEQQGRDFCLRNPERCGAKGRDGGAGEDGGSGTHPDAGPFLPPLLIERPQASFEVTAGGRLTFNGRAQDPQDSAMRFAWTATVGSLDTAQDTSTTSQIVWTAPPCLDPGVTASFTLTVSNAFDLAVIARFSATGIPICPVWTSASSMSVGRSGATVTLLQSGKVLVAGGRSGPIETLASAELYDPATGNWASTGNMSSLRTNHTATLLPSGKVLVAGGSNGTAALSSAEVYDPAAGTWGPAGSLTTARTYATATLLLSGKVLVVGGTDHDLTMSTATAQLYDPGTNTWASTGSMPSGRGYHCALLLPSGQVLVAGGFNSRNSPGALSSADIYDPEAGAWHSVGSMSTYRISFTATLLPSGKVLVTTDKDGRAELYDPESGTWALTGSMVVGSQGHTATLLPSGTVLVTGGYGKDGDAPRVTAQMYEPVTGTWTATLPLSTGRSVHTATLLPSGKVLVVGGHGPSGPLNTAELYRP</sequence>
<dbReference type="Gene3D" id="2.120.10.80">
    <property type="entry name" value="Kelch-type beta propeller"/>
    <property type="match status" value="2"/>
</dbReference>
<dbReference type="InterPro" id="IPR015915">
    <property type="entry name" value="Kelch-typ_b-propeller"/>
</dbReference>
<dbReference type="InterPro" id="IPR006652">
    <property type="entry name" value="Kelch_1"/>
</dbReference>
<evidence type="ECO:0000313" key="5">
    <source>
        <dbReference type="Proteomes" id="UP000268094"/>
    </source>
</evidence>
<reference evidence="5" key="1">
    <citation type="submission" date="2018-09" db="EMBL/GenBank/DDBJ databases">
        <authorList>
            <person name="Livingstone P.G."/>
            <person name="Whitworth D.E."/>
        </authorList>
    </citation>
    <scope>NUCLEOTIDE SEQUENCE [LARGE SCALE GENOMIC DNA]</scope>
    <source>
        <strain evidence="5">CA054A</strain>
    </source>
</reference>
<evidence type="ECO:0000256" key="1">
    <source>
        <dbReference type="ARBA" id="ARBA00022441"/>
    </source>
</evidence>
<gene>
    <name evidence="4" type="ORF">D7V88_07095</name>
</gene>
<evidence type="ECO:0000256" key="2">
    <source>
        <dbReference type="ARBA" id="ARBA00022737"/>
    </source>
</evidence>
<protein>
    <recommendedName>
        <fullName evidence="3">Bulb-type lectin domain-containing protein</fullName>
    </recommendedName>
</protein>
<keyword evidence="2" id="KW-0677">Repeat</keyword>
<evidence type="ECO:0000313" key="4">
    <source>
        <dbReference type="EMBL" id="RKG92201.1"/>
    </source>
</evidence>
<keyword evidence="1" id="KW-0880">Kelch repeat</keyword>
<dbReference type="PROSITE" id="PS50927">
    <property type="entry name" value="BULB_LECTIN"/>
    <property type="match status" value="1"/>
</dbReference>
<dbReference type="SUPFAM" id="SSF117281">
    <property type="entry name" value="Kelch motif"/>
    <property type="match status" value="1"/>
</dbReference>
<name>A0A3A8JP41_9BACT</name>